<dbReference type="EMBL" id="CDMC01000006">
    <property type="protein sequence ID" value="CEN61962.1"/>
    <property type="molecule type" value="Genomic_DNA"/>
</dbReference>
<dbReference type="InterPro" id="IPR036236">
    <property type="entry name" value="Znf_C2H2_sf"/>
</dbReference>
<protein>
    <recommendedName>
        <fullName evidence="3">C2H2-type domain-containing protein</fullName>
    </recommendedName>
</protein>
<reference evidence="5" key="1">
    <citation type="journal article" date="2016" name="Genome Announc.">
        <title>Draft genome sequences of fungus Aspergillus calidoustus.</title>
        <authorList>
            <person name="Horn F."/>
            <person name="Linde J."/>
            <person name="Mattern D.J."/>
            <person name="Walther G."/>
            <person name="Guthke R."/>
            <person name="Scherlach K."/>
            <person name="Martin K."/>
            <person name="Brakhage A.A."/>
            <person name="Petzke L."/>
            <person name="Valiante V."/>
        </authorList>
    </citation>
    <scope>NUCLEOTIDE SEQUENCE [LARGE SCALE GENOMIC DNA]</scope>
    <source>
        <strain evidence="5">SF006504</strain>
    </source>
</reference>
<dbReference type="PROSITE" id="PS00028">
    <property type="entry name" value="ZINC_FINGER_C2H2_1"/>
    <property type="match status" value="1"/>
</dbReference>
<feature type="domain" description="C2H2-type" evidence="3">
    <location>
        <begin position="663"/>
        <end position="690"/>
    </location>
</feature>
<dbReference type="InterPro" id="IPR013087">
    <property type="entry name" value="Znf_C2H2_type"/>
</dbReference>
<dbReference type="Proteomes" id="UP000054771">
    <property type="component" value="Unassembled WGS sequence"/>
</dbReference>
<feature type="compositionally biased region" description="Basic and acidic residues" evidence="2">
    <location>
        <begin position="481"/>
        <end position="494"/>
    </location>
</feature>
<evidence type="ECO:0000256" key="1">
    <source>
        <dbReference type="PROSITE-ProRule" id="PRU00042"/>
    </source>
</evidence>
<keyword evidence="1" id="KW-0479">Metal-binding</keyword>
<feature type="region of interest" description="Disordered" evidence="2">
    <location>
        <begin position="704"/>
        <end position="736"/>
    </location>
</feature>
<feature type="compositionally biased region" description="Polar residues" evidence="2">
    <location>
        <begin position="713"/>
        <end position="727"/>
    </location>
</feature>
<dbReference type="STRING" id="454130.A0A0U5GSJ7"/>
<dbReference type="OrthoDB" id="4369953at2759"/>
<keyword evidence="5" id="KW-1185">Reference proteome</keyword>
<feature type="region of interest" description="Disordered" evidence="2">
    <location>
        <begin position="481"/>
        <end position="500"/>
    </location>
</feature>
<gene>
    <name evidence="4" type="ORF">ASPCAL08606</name>
</gene>
<dbReference type="Gene3D" id="3.30.160.60">
    <property type="entry name" value="Classic Zinc Finger"/>
    <property type="match status" value="1"/>
</dbReference>
<sequence>MALAARLFESSHHIFTAFELKAIISLACNAICFIKFPVQFIAIDLSVELQLRSFRPAVSEISGGAVSIIAEGTELQNKALASMLANSADDDEFFDKWLETEKFGHGAPGTMTNLQSAANKWDNWYHNVRGNPQWVMGPGAPVPTGQDIERFIVSVARNSKSSIKDKLAISLVTMENRLSRVIQYLQYTHKAEFKILPHEKTGIKACLDRLCKEGLLTRGVWVERRRFSFLLLETLISNLFTTAIVKGPLFSWDNVLLWALGIVLQSATAARGGDIVRSNGYTGNEYLAWKDVELKVKANGKSVQDITAVVTLRYCKGKKLLPSENRKVTLNPLKNDKHNIMCPIKLLLIMALRLGITAAKTPAELISRALGTRDRRIVWKHPDYPVICGSNRHHVVVPSMCIGPGTLSARLKSVAAKSGLVGLGLGTTANRRGAAREIAHAATTFKGTSDDAAAAALGHSASTKNAGLTREVYIGDSYDDFYSHRSENPQEDPHAPQLPTRKRARILESDKPCYQNFIYEDDMADSVSGETEPAVLDSDAIDPSLVAPEILKLSKALAPDPNVEIEELDQELVHRLNLTEIQYADESILHSTPDEFLSLFSRINVFTEAQSLKYEQDQMRQTSCDDGTMFQWFCGKCKVYSHSDESRVHYHMVNCSGPPGEPALCDVCGKPYRNEASLSAHKRAYHAWKPKRCPDCPESDCLSGPGRFEETSQEMSPSRHNSNSLPTMSGPEDMTG</sequence>
<dbReference type="SUPFAM" id="SSF57667">
    <property type="entry name" value="beta-beta-alpha zinc fingers"/>
    <property type="match status" value="1"/>
</dbReference>
<proteinExistence type="predicted"/>
<evidence type="ECO:0000313" key="5">
    <source>
        <dbReference type="Proteomes" id="UP000054771"/>
    </source>
</evidence>
<keyword evidence="1" id="KW-0863">Zinc-finger</keyword>
<dbReference type="GO" id="GO:0008270">
    <property type="term" value="F:zinc ion binding"/>
    <property type="evidence" value="ECO:0007669"/>
    <property type="project" value="UniProtKB-KW"/>
</dbReference>
<name>A0A0U5GSJ7_ASPCI</name>
<evidence type="ECO:0000259" key="3">
    <source>
        <dbReference type="PROSITE" id="PS50157"/>
    </source>
</evidence>
<keyword evidence="1" id="KW-0862">Zinc</keyword>
<evidence type="ECO:0000256" key="2">
    <source>
        <dbReference type="SAM" id="MobiDB-lite"/>
    </source>
</evidence>
<evidence type="ECO:0000313" key="4">
    <source>
        <dbReference type="EMBL" id="CEN61962.1"/>
    </source>
</evidence>
<dbReference type="AlphaFoldDB" id="A0A0U5GSJ7"/>
<dbReference type="PROSITE" id="PS50157">
    <property type="entry name" value="ZINC_FINGER_C2H2_2"/>
    <property type="match status" value="1"/>
</dbReference>
<accession>A0A0U5GSJ7</accession>
<organism evidence="4 5">
    <name type="scientific">Aspergillus calidoustus</name>
    <dbReference type="NCBI Taxonomy" id="454130"/>
    <lineage>
        <taxon>Eukaryota</taxon>
        <taxon>Fungi</taxon>
        <taxon>Dikarya</taxon>
        <taxon>Ascomycota</taxon>
        <taxon>Pezizomycotina</taxon>
        <taxon>Eurotiomycetes</taxon>
        <taxon>Eurotiomycetidae</taxon>
        <taxon>Eurotiales</taxon>
        <taxon>Aspergillaceae</taxon>
        <taxon>Aspergillus</taxon>
        <taxon>Aspergillus subgen. Nidulantes</taxon>
    </lineage>
</organism>